<dbReference type="Pfam" id="PF25089">
    <property type="entry name" value="DUF7804"/>
    <property type="match status" value="1"/>
</dbReference>
<proteinExistence type="predicted"/>
<keyword evidence="3" id="KW-1185">Reference proteome</keyword>
<name>A0AAW1RYE3_9CHLO</name>
<dbReference type="EMBL" id="JALJOS010000005">
    <property type="protein sequence ID" value="KAK9838771.1"/>
    <property type="molecule type" value="Genomic_DNA"/>
</dbReference>
<organism evidence="2 3">
    <name type="scientific">Apatococcus lobatus</name>
    <dbReference type="NCBI Taxonomy" id="904363"/>
    <lineage>
        <taxon>Eukaryota</taxon>
        <taxon>Viridiplantae</taxon>
        <taxon>Chlorophyta</taxon>
        <taxon>core chlorophytes</taxon>
        <taxon>Trebouxiophyceae</taxon>
        <taxon>Chlorellales</taxon>
        <taxon>Chlorellaceae</taxon>
        <taxon>Apatococcus</taxon>
    </lineage>
</organism>
<dbReference type="AlphaFoldDB" id="A0AAW1RYE3"/>
<dbReference type="PANTHER" id="PTHR35127:SF1">
    <property type="entry name" value="GENOME ASSEMBLY, CHROMOSOME: A10"/>
    <property type="match status" value="1"/>
</dbReference>
<reference evidence="2 3" key="1">
    <citation type="journal article" date="2024" name="Nat. Commun.">
        <title>Phylogenomics reveals the evolutionary origins of lichenization in chlorophyte algae.</title>
        <authorList>
            <person name="Puginier C."/>
            <person name="Libourel C."/>
            <person name="Otte J."/>
            <person name="Skaloud P."/>
            <person name="Haon M."/>
            <person name="Grisel S."/>
            <person name="Petersen M."/>
            <person name="Berrin J.G."/>
            <person name="Delaux P.M."/>
            <person name="Dal Grande F."/>
            <person name="Keller J."/>
        </authorList>
    </citation>
    <scope>NUCLEOTIDE SEQUENCE [LARGE SCALE GENOMIC DNA]</scope>
    <source>
        <strain evidence="2 3">SAG 2145</strain>
    </source>
</reference>
<evidence type="ECO:0000259" key="1">
    <source>
        <dbReference type="Pfam" id="PF25089"/>
    </source>
</evidence>
<evidence type="ECO:0000313" key="3">
    <source>
        <dbReference type="Proteomes" id="UP001438707"/>
    </source>
</evidence>
<protein>
    <recommendedName>
        <fullName evidence="1">DUF7804 domain-containing protein</fullName>
    </recommendedName>
</protein>
<dbReference type="InterPro" id="IPR056706">
    <property type="entry name" value="DUF7804"/>
</dbReference>
<accession>A0AAW1RYE3</accession>
<gene>
    <name evidence="2" type="ORF">WJX74_003047</name>
</gene>
<sequence length="331" mass="35836">MLGLSLPARAPPAGAQRVLEVPRQHVPFRVSLPAAAPSCATRPAQPICEDATASCSRSPIACEAAATAQLATYAFPPQAPPVFHWFESCVEEIVKNLDKAPFLQLVFPDRKASFERHQVNASIIAVPQLWRSIADYLSASQPDILVLVHPLDDAETEKCVLHHESKTRGFQQDVMTGIASHPARTSNLQQRLSKCAGQLPAPRSTDVLQGKVGECCDDHEDEAHDGQGRSFPDRASNGVSFFQTGNAAVDNQRGHLSSPTGAYPELTEQLSSDWGLVVQSRYHSGAEGCYVLRTTRNSNPTSDCQCTHYSLTRVCQGEALGTQLGAAWLVN</sequence>
<dbReference type="PANTHER" id="PTHR35127">
    <property type="entry name" value="OS03G0736900 PROTEIN"/>
    <property type="match status" value="1"/>
</dbReference>
<feature type="domain" description="DUF7804" evidence="1">
    <location>
        <begin position="84"/>
        <end position="157"/>
    </location>
</feature>
<comment type="caution">
    <text evidence="2">The sequence shown here is derived from an EMBL/GenBank/DDBJ whole genome shotgun (WGS) entry which is preliminary data.</text>
</comment>
<dbReference type="Proteomes" id="UP001438707">
    <property type="component" value="Unassembled WGS sequence"/>
</dbReference>
<evidence type="ECO:0000313" key="2">
    <source>
        <dbReference type="EMBL" id="KAK9838771.1"/>
    </source>
</evidence>